<reference evidence="2" key="1">
    <citation type="journal article" date="2015" name="Nature">
        <title>Complex archaea that bridge the gap between prokaryotes and eukaryotes.</title>
        <authorList>
            <person name="Spang A."/>
            <person name="Saw J.H."/>
            <person name="Jorgensen S.L."/>
            <person name="Zaremba-Niedzwiedzka K."/>
            <person name="Martijn J."/>
            <person name="Lind A.E."/>
            <person name="van Eijk R."/>
            <person name="Schleper C."/>
            <person name="Guy L."/>
            <person name="Ettema T.J."/>
        </authorList>
    </citation>
    <scope>NUCLEOTIDE SEQUENCE</scope>
</reference>
<evidence type="ECO:0000256" key="1">
    <source>
        <dbReference type="SAM" id="Phobius"/>
    </source>
</evidence>
<keyword evidence="1" id="KW-1133">Transmembrane helix</keyword>
<dbReference type="AlphaFoldDB" id="A0A0F9VNJ3"/>
<proteinExistence type="predicted"/>
<dbReference type="EMBL" id="LAZR01000316">
    <property type="protein sequence ID" value="KKN75051.1"/>
    <property type="molecule type" value="Genomic_DNA"/>
</dbReference>
<comment type="caution">
    <text evidence="2">The sequence shown here is derived from an EMBL/GenBank/DDBJ whole genome shotgun (WGS) entry which is preliminary data.</text>
</comment>
<accession>A0A0F9VNJ3</accession>
<organism evidence="2">
    <name type="scientific">marine sediment metagenome</name>
    <dbReference type="NCBI Taxonomy" id="412755"/>
    <lineage>
        <taxon>unclassified sequences</taxon>
        <taxon>metagenomes</taxon>
        <taxon>ecological metagenomes</taxon>
    </lineage>
</organism>
<name>A0A0F9VNJ3_9ZZZZ</name>
<protein>
    <submittedName>
        <fullName evidence="2">Uncharacterized protein</fullName>
    </submittedName>
</protein>
<sequence>MRTVFSYCFSVGVCLIFAAFIVGGLHYLSQGAEVLAVEEYVNPLSEEKGLFVEGGGVMSIGWDRECQPETVTVGDVFADLNYDWGEGECGYLSRWIGDWEKLCMGLRSDGVVVWRRIKCLKKGGAE</sequence>
<keyword evidence="1" id="KW-0812">Transmembrane</keyword>
<feature type="transmembrane region" description="Helical" evidence="1">
    <location>
        <begin position="7"/>
        <end position="28"/>
    </location>
</feature>
<evidence type="ECO:0000313" key="2">
    <source>
        <dbReference type="EMBL" id="KKN75051.1"/>
    </source>
</evidence>
<keyword evidence="1" id="KW-0472">Membrane</keyword>
<gene>
    <name evidence="2" type="ORF">LCGC14_0384250</name>
</gene>